<evidence type="ECO:0000256" key="2">
    <source>
        <dbReference type="ARBA" id="ARBA00022801"/>
    </source>
</evidence>
<dbReference type="PROSITE" id="PS51845">
    <property type="entry name" value="PDEASE_I_2"/>
    <property type="match status" value="1"/>
</dbReference>
<dbReference type="Proteomes" id="UP001235939">
    <property type="component" value="Chromosome 15"/>
</dbReference>
<name>A0ABY6L972_9ARAC</name>
<organism evidence="4 5">
    <name type="scientific">Cordylochernes scorpioides</name>
    <dbReference type="NCBI Taxonomy" id="51811"/>
    <lineage>
        <taxon>Eukaryota</taxon>
        <taxon>Metazoa</taxon>
        <taxon>Ecdysozoa</taxon>
        <taxon>Arthropoda</taxon>
        <taxon>Chelicerata</taxon>
        <taxon>Arachnida</taxon>
        <taxon>Pseudoscorpiones</taxon>
        <taxon>Cheliferoidea</taxon>
        <taxon>Chernetidae</taxon>
        <taxon>Cordylochernes</taxon>
    </lineage>
</organism>
<gene>
    <name evidence="4" type="ORF">LAZ67_15001922</name>
</gene>
<feature type="domain" description="PDEase" evidence="3">
    <location>
        <begin position="1"/>
        <end position="135"/>
    </location>
</feature>
<accession>A0ABY6L972</accession>
<protein>
    <recommendedName>
        <fullName evidence="3">PDEase domain-containing protein</fullName>
    </recommendedName>
</protein>
<keyword evidence="2" id="KW-0378">Hydrolase</keyword>
<dbReference type="PANTHER" id="PTHR11347">
    <property type="entry name" value="CYCLIC NUCLEOTIDE PHOSPHODIESTERASE"/>
    <property type="match status" value="1"/>
</dbReference>
<evidence type="ECO:0000256" key="1">
    <source>
        <dbReference type="ARBA" id="ARBA00022723"/>
    </source>
</evidence>
<dbReference type="InterPro" id="IPR036971">
    <property type="entry name" value="PDEase_catalytic_dom_sf"/>
</dbReference>
<dbReference type="SUPFAM" id="SSF109604">
    <property type="entry name" value="HD-domain/PDEase-like"/>
    <property type="match status" value="1"/>
</dbReference>
<proteinExistence type="predicted"/>
<keyword evidence="5" id="KW-1185">Reference proteome</keyword>
<dbReference type="Gene3D" id="1.10.1300.10">
    <property type="entry name" value="3'5'-cyclic nucleotide phosphodiesterase, catalytic domain"/>
    <property type="match status" value="1"/>
</dbReference>
<dbReference type="InterPro" id="IPR002073">
    <property type="entry name" value="PDEase_catalytic_dom"/>
</dbReference>
<evidence type="ECO:0000259" key="3">
    <source>
        <dbReference type="PROSITE" id="PS51845"/>
    </source>
</evidence>
<dbReference type="EMBL" id="CP092877">
    <property type="protein sequence ID" value="UYV77684.1"/>
    <property type="molecule type" value="Genomic_DNA"/>
</dbReference>
<dbReference type="Pfam" id="PF00233">
    <property type="entry name" value="PDEase_I"/>
    <property type="match status" value="1"/>
</dbReference>
<reference evidence="4 5" key="1">
    <citation type="submission" date="2022-01" db="EMBL/GenBank/DDBJ databases">
        <title>A chromosomal length assembly of Cordylochernes scorpioides.</title>
        <authorList>
            <person name="Zeh D."/>
            <person name="Zeh J."/>
        </authorList>
    </citation>
    <scope>NUCLEOTIDE SEQUENCE [LARGE SCALE GENOMIC DNA]</scope>
    <source>
        <strain evidence="4">IN4F17</strain>
        <tissue evidence="4">Whole Body</tissue>
    </source>
</reference>
<evidence type="ECO:0000313" key="4">
    <source>
        <dbReference type="EMBL" id="UYV77684.1"/>
    </source>
</evidence>
<sequence length="135" mass="15274">MAAALQKIDMDPEHQLYTPKIEDIAAAVIEMLLLEAIAMTSCDLCASTKPWDQQRQTVNVIFEEFYEQTMIIMAMIIMGDEEREQGRVPIAMMDRTKLHEQPASQVGFLTGICVPCYQLLHQLIPQTSPFLQGCL</sequence>
<keyword evidence="1" id="KW-0479">Metal-binding</keyword>
<evidence type="ECO:0000313" key="5">
    <source>
        <dbReference type="Proteomes" id="UP001235939"/>
    </source>
</evidence>